<dbReference type="AlphaFoldDB" id="A0A563VZ31"/>
<gene>
    <name evidence="3" type="ORF">H1P_490004</name>
</gene>
<name>A0A563VZ31_9CYAN</name>
<dbReference type="GO" id="GO:0046906">
    <property type="term" value="F:tetrapyrrole binding"/>
    <property type="evidence" value="ECO:0007669"/>
    <property type="project" value="TreeGrafter"/>
</dbReference>
<evidence type="ECO:0000313" key="3">
    <source>
        <dbReference type="EMBL" id="VEP16722.1"/>
    </source>
</evidence>
<dbReference type="SUPFAM" id="SSF48371">
    <property type="entry name" value="ARM repeat"/>
    <property type="match status" value="1"/>
</dbReference>
<dbReference type="GO" id="GO:0030288">
    <property type="term" value="C:outer membrane-bounded periplasmic space"/>
    <property type="evidence" value="ECO:0007669"/>
    <property type="project" value="TreeGrafter"/>
</dbReference>
<evidence type="ECO:0000313" key="4">
    <source>
        <dbReference type="Proteomes" id="UP000320055"/>
    </source>
</evidence>
<dbReference type="InterPro" id="IPR008629">
    <property type="entry name" value="GUN4-like"/>
</dbReference>
<dbReference type="EMBL" id="CAACVJ010000434">
    <property type="protein sequence ID" value="VEP16722.1"/>
    <property type="molecule type" value="Genomic_DNA"/>
</dbReference>
<protein>
    <submittedName>
        <fullName evidence="3">Ycf53-like protein</fullName>
    </submittedName>
</protein>
<dbReference type="Pfam" id="PF16416">
    <property type="entry name" value="GUN4_N"/>
    <property type="match status" value="1"/>
</dbReference>
<dbReference type="CDD" id="cd16383">
    <property type="entry name" value="GUN4"/>
    <property type="match status" value="1"/>
</dbReference>
<feature type="domain" description="GUN4 N-terminal ARM-like repeat" evidence="2">
    <location>
        <begin position="2"/>
        <end position="77"/>
    </location>
</feature>
<feature type="domain" description="GUN4-like" evidence="1">
    <location>
        <begin position="85"/>
        <end position="224"/>
    </location>
</feature>
<evidence type="ECO:0000259" key="2">
    <source>
        <dbReference type="Pfam" id="PF16416"/>
    </source>
</evidence>
<dbReference type="InterPro" id="IPR016024">
    <property type="entry name" value="ARM-type_fold"/>
</dbReference>
<dbReference type="OrthoDB" id="7915178at2"/>
<dbReference type="Pfam" id="PF05419">
    <property type="entry name" value="GUN4"/>
    <property type="match status" value="1"/>
</dbReference>
<dbReference type="RefSeq" id="WP_144866469.1">
    <property type="nucleotide sequence ID" value="NZ_LR213809.1"/>
</dbReference>
<sequence>MQDINNLSSKLKSESEKNQLKLIPQLVETGESGYQSLMIWMSSCQGNPVNLAIGKAYQALYQANTPETKKFLQTNFPQGVVPLVSDKNIDYTNLQQLLAQQDFQQADVVTIQKLCELAGSSAMERKWLYFTEVSSFPITDLQTIDWLWRVHSEGKFGFSVQRKIWISVGKDFTKLWPKIKWKDGNNWTRYPNEFIWDLSAPQGHLPLSNQLRGVRVINAILNHPAWSKQ</sequence>
<dbReference type="InterPro" id="IPR032192">
    <property type="entry name" value="GUN4_N"/>
</dbReference>
<dbReference type="Proteomes" id="UP000320055">
    <property type="component" value="Unassembled WGS sequence"/>
</dbReference>
<dbReference type="InterPro" id="IPR037215">
    <property type="entry name" value="GUN4-like_sf"/>
</dbReference>
<dbReference type="Gene3D" id="1.10.10.1770">
    <property type="entry name" value="Gun4-like"/>
    <property type="match status" value="1"/>
</dbReference>
<keyword evidence="4" id="KW-1185">Reference proteome</keyword>
<reference evidence="3 4" key="1">
    <citation type="submission" date="2019-01" db="EMBL/GenBank/DDBJ databases">
        <authorList>
            <person name="Brito A."/>
        </authorList>
    </citation>
    <scope>NUCLEOTIDE SEQUENCE [LARGE SCALE GENOMIC DNA]</scope>
    <source>
        <strain evidence="3">1</strain>
    </source>
</reference>
<dbReference type="PANTHER" id="PTHR34800:SF1">
    <property type="entry name" value="TETRAPYRROLE-BINDING PROTEIN, CHLOROPLASTIC"/>
    <property type="match status" value="1"/>
</dbReference>
<proteinExistence type="predicted"/>
<organism evidence="3 4">
    <name type="scientific">Hyella patelloides LEGE 07179</name>
    <dbReference type="NCBI Taxonomy" id="945734"/>
    <lineage>
        <taxon>Bacteria</taxon>
        <taxon>Bacillati</taxon>
        <taxon>Cyanobacteriota</taxon>
        <taxon>Cyanophyceae</taxon>
        <taxon>Pleurocapsales</taxon>
        <taxon>Hyellaceae</taxon>
        <taxon>Hyella</taxon>
    </lineage>
</organism>
<dbReference type="SUPFAM" id="SSF140869">
    <property type="entry name" value="GUN4-like"/>
    <property type="match status" value="1"/>
</dbReference>
<dbReference type="PANTHER" id="PTHR34800">
    <property type="entry name" value="TETRAPYRROLE-BINDING PROTEIN, CHLOROPLASTIC"/>
    <property type="match status" value="1"/>
</dbReference>
<evidence type="ECO:0000259" key="1">
    <source>
        <dbReference type="Pfam" id="PF05419"/>
    </source>
</evidence>
<accession>A0A563VZ31</accession>
<dbReference type="Gene3D" id="1.25.40.620">
    <property type="match status" value="1"/>
</dbReference>